<evidence type="ECO:0000256" key="8">
    <source>
        <dbReference type="ARBA" id="ARBA00022741"/>
    </source>
</evidence>
<organism evidence="16 17">
    <name type="scientific">Aquipuribacter hungaricus</name>
    <dbReference type="NCBI Taxonomy" id="545624"/>
    <lineage>
        <taxon>Bacteria</taxon>
        <taxon>Bacillati</taxon>
        <taxon>Actinomycetota</taxon>
        <taxon>Actinomycetes</taxon>
        <taxon>Micrococcales</taxon>
        <taxon>Intrasporangiaceae</taxon>
        <taxon>Aquipuribacter</taxon>
    </lineage>
</organism>
<feature type="compositionally biased region" description="Polar residues" evidence="14">
    <location>
        <begin position="56"/>
        <end position="67"/>
    </location>
</feature>
<keyword evidence="5 13" id="KW-0028">Amino-acid biosynthesis</keyword>
<keyword evidence="8 13" id="KW-0547">Nucleotide-binding</keyword>
<evidence type="ECO:0000256" key="3">
    <source>
        <dbReference type="ARBA" id="ARBA00012078"/>
    </source>
</evidence>
<evidence type="ECO:0000256" key="2">
    <source>
        <dbReference type="ARBA" id="ARBA00007370"/>
    </source>
</evidence>
<dbReference type="HAMAP" id="MF_00384">
    <property type="entry name" value="Homoser_kinase"/>
    <property type="match status" value="1"/>
</dbReference>
<comment type="catalytic activity">
    <reaction evidence="11 13">
        <text>L-homoserine + ATP = O-phospho-L-homoserine + ADP + H(+)</text>
        <dbReference type="Rhea" id="RHEA:13985"/>
        <dbReference type="ChEBI" id="CHEBI:15378"/>
        <dbReference type="ChEBI" id="CHEBI:30616"/>
        <dbReference type="ChEBI" id="CHEBI:57476"/>
        <dbReference type="ChEBI" id="CHEBI:57590"/>
        <dbReference type="ChEBI" id="CHEBI:456216"/>
        <dbReference type="EC" id="2.7.1.39"/>
    </reaction>
</comment>
<keyword evidence="6 13" id="KW-0808">Transferase</keyword>
<comment type="subcellular location">
    <subcellularLocation>
        <location evidence="13">Cytoplasm</location>
    </subcellularLocation>
</comment>
<evidence type="ECO:0000256" key="1">
    <source>
        <dbReference type="ARBA" id="ARBA00005015"/>
    </source>
</evidence>
<comment type="caution">
    <text evidence="16">The sequence shown here is derived from an EMBL/GenBank/DDBJ whole genome shotgun (WGS) entry which is preliminary data.</text>
</comment>
<evidence type="ECO:0000256" key="11">
    <source>
        <dbReference type="ARBA" id="ARBA00049375"/>
    </source>
</evidence>
<evidence type="ECO:0000256" key="12">
    <source>
        <dbReference type="ARBA" id="ARBA00049954"/>
    </source>
</evidence>
<comment type="similarity">
    <text evidence="2 13">Belongs to the GHMP kinase family. Homoserine kinase subfamily.</text>
</comment>
<evidence type="ECO:0000256" key="6">
    <source>
        <dbReference type="ARBA" id="ARBA00022679"/>
    </source>
</evidence>
<dbReference type="RefSeq" id="WP_340295468.1">
    <property type="nucleotide sequence ID" value="NZ_JBBEOI010000244.1"/>
</dbReference>
<evidence type="ECO:0000313" key="16">
    <source>
        <dbReference type="EMBL" id="MFC3688140.1"/>
    </source>
</evidence>
<feature type="domain" description="GHMP kinase N-terminal" evidence="15">
    <location>
        <begin position="95"/>
        <end position="165"/>
    </location>
</feature>
<keyword evidence="13" id="KW-0963">Cytoplasm</keyword>
<dbReference type="PANTHER" id="PTHR20861:SF1">
    <property type="entry name" value="HOMOSERINE KINASE"/>
    <property type="match status" value="1"/>
</dbReference>
<evidence type="ECO:0000256" key="4">
    <source>
        <dbReference type="ARBA" id="ARBA00017858"/>
    </source>
</evidence>
<dbReference type="InterPro" id="IPR020568">
    <property type="entry name" value="Ribosomal_Su5_D2-typ_SF"/>
</dbReference>
<dbReference type="PRINTS" id="PR00958">
    <property type="entry name" value="HOMSERKINASE"/>
</dbReference>
<dbReference type="InterPro" id="IPR014721">
    <property type="entry name" value="Ribsml_uS5_D2-typ_fold_subgr"/>
</dbReference>
<evidence type="ECO:0000259" key="15">
    <source>
        <dbReference type="Pfam" id="PF00288"/>
    </source>
</evidence>
<feature type="region of interest" description="Disordered" evidence="14">
    <location>
        <begin position="48"/>
        <end position="67"/>
    </location>
</feature>
<dbReference type="EMBL" id="JBHRWW010000004">
    <property type="protein sequence ID" value="MFC3688140.1"/>
    <property type="molecule type" value="Genomic_DNA"/>
</dbReference>
<evidence type="ECO:0000256" key="9">
    <source>
        <dbReference type="ARBA" id="ARBA00022777"/>
    </source>
</evidence>
<dbReference type="Pfam" id="PF00288">
    <property type="entry name" value="GHMP_kinases_N"/>
    <property type="match status" value="1"/>
</dbReference>
<dbReference type="PROSITE" id="PS00627">
    <property type="entry name" value="GHMP_KINASES_ATP"/>
    <property type="match status" value="1"/>
</dbReference>
<feature type="binding site" evidence="13">
    <location>
        <begin position="105"/>
        <end position="115"/>
    </location>
    <ligand>
        <name>ATP</name>
        <dbReference type="ChEBI" id="CHEBI:30616"/>
    </ligand>
</feature>
<dbReference type="Gene3D" id="3.30.230.10">
    <property type="match status" value="1"/>
</dbReference>
<keyword evidence="9 13" id="KW-0418">Kinase</keyword>
<dbReference type="SUPFAM" id="SSF55060">
    <property type="entry name" value="GHMP Kinase, C-terminal domain"/>
    <property type="match status" value="1"/>
</dbReference>
<evidence type="ECO:0000256" key="13">
    <source>
        <dbReference type="HAMAP-Rule" id="MF_00384"/>
    </source>
</evidence>
<dbReference type="Proteomes" id="UP001595685">
    <property type="component" value="Unassembled WGS sequence"/>
</dbReference>
<proteinExistence type="inferred from homology"/>
<evidence type="ECO:0000256" key="5">
    <source>
        <dbReference type="ARBA" id="ARBA00022605"/>
    </source>
</evidence>
<dbReference type="EC" id="2.7.1.39" evidence="3 13"/>
<name>A0ABV7WEH9_9MICO</name>
<dbReference type="PANTHER" id="PTHR20861">
    <property type="entry name" value="HOMOSERINE/4-DIPHOSPHOCYTIDYL-2-C-METHYL-D-ERYTHRITOL KINASE"/>
    <property type="match status" value="1"/>
</dbReference>
<keyword evidence="7 13" id="KW-0791">Threonine biosynthesis</keyword>
<dbReference type="SUPFAM" id="SSF54211">
    <property type="entry name" value="Ribosomal protein S5 domain 2-like"/>
    <property type="match status" value="1"/>
</dbReference>
<keyword evidence="17" id="KW-1185">Reference proteome</keyword>
<dbReference type="InterPro" id="IPR006203">
    <property type="entry name" value="GHMP_knse_ATP-bd_CS"/>
</dbReference>
<evidence type="ECO:0000256" key="14">
    <source>
        <dbReference type="SAM" id="MobiDB-lite"/>
    </source>
</evidence>
<dbReference type="PIRSF" id="PIRSF000676">
    <property type="entry name" value="Homoser_kin"/>
    <property type="match status" value="1"/>
</dbReference>
<reference evidence="17" key="1">
    <citation type="journal article" date="2019" name="Int. J. Syst. Evol. Microbiol.">
        <title>The Global Catalogue of Microorganisms (GCM) 10K type strain sequencing project: providing services to taxonomists for standard genome sequencing and annotation.</title>
        <authorList>
            <consortium name="The Broad Institute Genomics Platform"/>
            <consortium name="The Broad Institute Genome Sequencing Center for Infectious Disease"/>
            <person name="Wu L."/>
            <person name="Ma J."/>
        </authorList>
    </citation>
    <scope>NUCLEOTIDE SEQUENCE [LARGE SCALE GENOMIC DNA]</scope>
    <source>
        <strain evidence="17">NCAIM B.02333</strain>
    </source>
</reference>
<dbReference type="InterPro" id="IPR000870">
    <property type="entry name" value="Homoserine_kinase"/>
</dbReference>
<protein>
    <recommendedName>
        <fullName evidence="4 13">Homoserine kinase</fullName>
        <shortName evidence="13">HK</shortName>
        <shortName evidence="13">HSK</shortName>
        <ecNumber evidence="3 13">2.7.1.39</ecNumber>
    </recommendedName>
</protein>
<gene>
    <name evidence="13" type="primary">thrB</name>
    <name evidence="16" type="ORF">ACFOLH_07280</name>
</gene>
<comment type="pathway">
    <text evidence="1 13">Amino-acid biosynthesis; L-threonine biosynthesis; L-threonine from L-aspartate: step 4/5.</text>
</comment>
<comment type="function">
    <text evidence="12 13">Catalyzes the ATP-dependent phosphorylation of L-homoserine to L-homoserine phosphate.</text>
</comment>
<dbReference type="GO" id="GO:0016301">
    <property type="term" value="F:kinase activity"/>
    <property type="evidence" value="ECO:0007669"/>
    <property type="project" value="UniProtKB-KW"/>
</dbReference>
<evidence type="ECO:0000313" key="17">
    <source>
        <dbReference type="Proteomes" id="UP001595685"/>
    </source>
</evidence>
<sequence>MTAGHVPLPPRDVHVSVAASSANLGPGFDAVGLALDLRDEVRVGCRPAADPAAPRTSVTVTGMGSQDVPTDERHLVARWVRGGLAGLGAGADLVDLHLDCTNVVPHGRGLGSSAAAVVQGLAAAWALVHGDAEEAGGLSRCEWLVATSSAAEGHGDNAAASVLGGAVLAWSDGTTYRATRLDVAPDLPVVTCVPEEVLMTEVARSLLPATVPHADAAFTGARTGLLVQALRGRAELLLPATEDRIHQQQRAGAMPRSHALMTRLRAEGVAACVSGAGPSVLCLGAPREQVASLAGDGWLVRGHAVGGPAVSSVLGTTSG</sequence>
<dbReference type="Gene3D" id="3.30.70.890">
    <property type="entry name" value="GHMP kinase, C-terminal domain"/>
    <property type="match status" value="1"/>
</dbReference>
<dbReference type="InterPro" id="IPR006204">
    <property type="entry name" value="GHMP_kinase_N_dom"/>
</dbReference>
<dbReference type="InterPro" id="IPR036554">
    <property type="entry name" value="GHMP_kinase_C_sf"/>
</dbReference>
<evidence type="ECO:0000256" key="10">
    <source>
        <dbReference type="ARBA" id="ARBA00022840"/>
    </source>
</evidence>
<accession>A0ABV7WEH9</accession>
<evidence type="ECO:0000256" key="7">
    <source>
        <dbReference type="ARBA" id="ARBA00022697"/>
    </source>
</evidence>
<keyword evidence="10 13" id="KW-0067">ATP-binding</keyword>